<sequence length="83" mass="9120">MTLYRCKYERCLFAGIVLASIDVSPSIQQQQHHIAIASLSCVVKYGLEMVAGIDAKSLGKESIHHIGDIACDCPQQELRCLNS</sequence>
<keyword evidence="2" id="KW-1185">Reference proteome</keyword>
<organism evidence="1 2">
    <name type="scientific">Penicillium hordei</name>
    <dbReference type="NCBI Taxonomy" id="40994"/>
    <lineage>
        <taxon>Eukaryota</taxon>
        <taxon>Fungi</taxon>
        <taxon>Dikarya</taxon>
        <taxon>Ascomycota</taxon>
        <taxon>Pezizomycotina</taxon>
        <taxon>Eurotiomycetes</taxon>
        <taxon>Eurotiomycetidae</taxon>
        <taxon>Eurotiales</taxon>
        <taxon>Aspergillaceae</taxon>
        <taxon>Penicillium</taxon>
    </lineage>
</organism>
<dbReference type="AlphaFoldDB" id="A0AAD6EJ60"/>
<evidence type="ECO:0000313" key="1">
    <source>
        <dbReference type="EMBL" id="KAJ5617560.1"/>
    </source>
</evidence>
<reference evidence="1" key="2">
    <citation type="submission" date="2023-01" db="EMBL/GenBank/DDBJ databases">
        <authorList>
            <person name="Petersen C."/>
        </authorList>
    </citation>
    <scope>NUCLEOTIDE SEQUENCE</scope>
    <source>
        <strain evidence="1">IBT 12815</strain>
    </source>
</reference>
<dbReference type="RefSeq" id="XP_056758727.1">
    <property type="nucleotide sequence ID" value="XM_056893732.1"/>
</dbReference>
<dbReference type="Proteomes" id="UP001213799">
    <property type="component" value="Unassembled WGS sequence"/>
</dbReference>
<comment type="caution">
    <text evidence="1">The sequence shown here is derived from an EMBL/GenBank/DDBJ whole genome shotgun (WGS) entry which is preliminary data.</text>
</comment>
<protein>
    <submittedName>
        <fullName evidence="1">Uncharacterized protein</fullName>
    </submittedName>
</protein>
<evidence type="ECO:0000313" key="2">
    <source>
        <dbReference type="Proteomes" id="UP001213799"/>
    </source>
</evidence>
<dbReference type="GeneID" id="81583974"/>
<dbReference type="EMBL" id="JAQJAE010000001">
    <property type="protein sequence ID" value="KAJ5617560.1"/>
    <property type="molecule type" value="Genomic_DNA"/>
</dbReference>
<reference evidence="1" key="1">
    <citation type="journal article" date="2023" name="IMA Fungus">
        <title>Comparative genomic study of the Penicillium genus elucidates a diverse pangenome and 15 lateral gene transfer events.</title>
        <authorList>
            <person name="Petersen C."/>
            <person name="Sorensen T."/>
            <person name="Nielsen M.R."/>
            <person name="Sondergaard T.E."/>
            <person name="Sorensen J.L."/>
            <person name="Fitzpatrick D.A."/>
            <person name="Frisvad J.C."/>
            <person name="Nielsen K.L."/>
        </authorList>
    </citation>
    <scope>NUCLEOTIDE SEQUENCE</scope>
    <source>
        <strain evidence="1">IBT 12815</strain>
    </source>
</reference>
<name>A0AAD6EJ60_9EURO</name>
<accession>A0AAD6EJ60</accession>
<proteinExistence type="predicted"/>
<gene>
    <name evidence="1" type="ORF">N7537_002674</name>
</gene>